<dbReference type="InterPro" id="IPR012334">
    <property type="entry name" value="Pectin_lyas_fold"/>
</dbReference>
<reference evidence="8 9" key="1">
    <citation type="submission" date="2024-02" db="EMBL/GenBank/DDBJ databases">
        <authorList>
            <person name="Chen Y."/>
            <person name="Shah S."/>
            <person name="Dougan E. K."/>
            <person name="Thang M."/>
            <person name="Chan C."/>
        </authorList>
    </citation>
    <scope>NUCLEOTIDE SEQUENCE [LARGE SCALE GENOMIC DNA]</scope>
</reference>
<dbReference type="SMART" id="SM00710">
    <property type="entry name" value="PbH1"/>
    <property type="match status" value="5"/>
</dbReference>
<dbReference type="PANTHER" id="PTHR43060">
    <property type="entry name" value="3-HYDROXYISOBUTYRATE DEHYDROGENASE-LIKE 1, MITOCHONDRIAL-RELATED"/>
    <property type="match status" value="1"/>
</dbReference>
<evidence type="ECO:0000259" key="7">
    <source>
        <dbReference type="PROSITE" id="PS50850"/>
    </source>
</evidence>
<evidence type="ECO:0000256" key="4">
    <source>
        <dbReference type="ARBA" id="ARBA00023239"/>
    </source>
</evidence>
<dbReference type="InterPro" id="IPR008397">
    <property type="entry name" value="Alginate_lyase_dom"/>
</dbReference>
<feature type="transmembrane region" description="Helical" evidence="5">
    <location>
        <begin position="1740"/>
        <end position="1762"/>
    </location>
</feature>
<proteinExistence type="predicted"/>
<dbReference type="NCBIfam" id="TIGR01182">
    <property type="entry name" value="eda"/>
    <property type="match status" value="1"/>
</dbReference>
<feature type="transmembrane region" description="Helical" evidence="5">
    <location>
        <begin position="1421"/>
        <end position="1440"/>
    </location>
</feature>
<dbReference type="InterPro" id="IPR001309">
    <property type="entry name" value="Pept_C14_p20"/>
</dbReference>
<evidence type="ECO:0000259" key="6">
    <source>
        <dbReference type="PROSITE" id="PS50208"/>
    </source>
</evidence>
<feature type="transmembrane region" description="Helical" evidence="5">
    <location>
        <begin position="1774"/>
        <end position="1802"/>
    </location>
</feature>
<evidence type="ECO:0000313" key="9">
    <source>
        <dbReference type="Proteomes" id="UP001642464"/>
    </source>
</evidence>
<dbReference type="CDD" id="cd14251">
    <property type="entry name" value="PL-6"/>
    <property type="match status" value="1"/>
</dbReference>
<dbReference type="Pfam" id="PF07690">
    <property type="entry name" value="MFS_1"/>
    <property type="match status" value="1"/>
</dbReference>
<dbReference type="InterPro" id="IPR000887">
    <property type="entry name" value="Aldlse_KDPG_KHG"/>
</dbReference>
<dbReference type="Gene3D" id="1.50.10.100">
    <property type="entry name" value="Chondroitin AC/alginate lyase"/>
    <property type="match status" value="1"/>
</dbReference>
<gene>
    <name evidence="8" type="ORF">SCF082_LOCUS23124</name>
</gene>
<dbReference type="Pfam" id="PF14592">
    <property type="entry name" value="Chondroitinas_B"/>
    <property type="match status" value="1"/>
</dbReference>
<keyword evidence="4 8" id="KW-0456">Lyase</keyword>
<evidence type="ECO:0000313" key="8">
    <source>
        <dbReference type="EMBL" id="CAK9039514.1"/>
    </source>
</evidence>
<dbReference type="SUPFAM" id="SSF51569">
    <property type="entry name" value="Aldolase"/>
    <property type="match status" value="1"/>
</dbReference>
<dbReference type="Gene3D" id="2.160.20.10">
    <property type="entry name" value="Single-stranded right-handed beta-helix, Pectin lyase-like"/>
    <property type="match status" value="2"/>
</dbReference>
<feature type="transmembrane region" description="Helical" evidence="5">
    <location>
        <begin position="1611"/>
        <end position="1631"/>
    </location>
</feature>
<dbReference type="InterPro" id="IPR029030">
    <property type="entry name" value="Caspase-like_dom_sf"/>
</dbReference>
<dbReference type="InterPro" id="IPR006115">
    <property type="entry name" value="6PGDH_NADP-bd"/>
</dbReference>
<feature type="transmembrane region" description="Helical" evidence="5">
    <location>
        <begin position="1688"/>
        <end position="1720"/>
    </location>
</feature>
<sequence>MSNFPVWFRNQWRKRRREQEGEAMDGELSKSRAYSMKQIAVAFLSAVTLGHSSAWAEAYLVSDQDDYWEALERVEAGDKIVLANGVWRDFEIVLQGKGEANALISLTAETPGKVFISGQSNLRLSGEFLEVSGLVFKDGYTPTSEVISFRVDADNLANNSRVTEIVIDDFNQPERQEVDFWVMMYGKNNRFDHNHIVGKRNKGVTMAVRLNTEQSQENYHRIDHNYFGPRQILGSNGGETLRIGTSHHSLKDSYTIVENNYFDRADGELEIISNKSGRNTFRENTFYKSRGTLTMRHGNNNLVEGNAFFGENADHTGGIRVINAGQVIRNNYIEGLKGARFGGALVVMNGVPDSPINRYHQVKDAKITNNSIINSDNIQLAAGSDAERSAVPVDSEFAENLIVHEDIENVFTVYDDVSGITFAENILGAMDPPEFATGFERDDVALERADNGLLVPTNDIGAGAPRDLQVTKKEDTGVAWYPKAEPVVEFGSGDTIKVSPEPNALFTAVSNAKAGDTLVLQSGNYVVSKFVKIEKPLVIKGKGKVNITFERSALFELLNGGSLRLSGVNISGADAPDNAGNTVIRTSPYSMLNNYRLEIIDTNFSDLDVNHSFNVISAAKGTFADNIRIHNSSFTDVTGAVLKLDKESDDYGIYNAEYLTISDSVFENIEGALVDYYRGGTDESTFGPHFELTDSILTNQAVLQEAFATMHAAEGQSIDFAATLEAMAARVDAQINEPIIVPEPKDAGGGYTHEQHKRNAKTIYEAGKLYEFTDEARYAEHVEKLLLAYAEMYPGLGRHPKPKEQSPGRLFWQNLNESWWLVYVIQGYASVIDALSPESNEKIESDLLRAMTTFLSEGSPATFNKIHNHGTWATAAVGMTGYVIGDEELVEQALLGLDKAGDYGFLKQLDELFSPDGYYNEGPYYQRYALMPFVLFGQAIEKNDPERKIFEYRDGILKKAIYATIQQNYAGLFFPINDAIKDKDIATAELQYGVAIAYDLLGDPGLLSIAEAQGQVVPTEGGKKIADALARGDAKPFDYAPIRLRDGAKGDQGALDILRASNDPNDLAVVVKNTSQGLGHGHFDKLGLLVYDAGYEIIRDYGAARFLNIEAKYGGHYLPENDSFAKQTIVHNTLVIDETSHFNGDTDTGNKFAPEVGAFVVTDNLQATRAQIDTAYNDVRLSRTVVMIKDAAFLYPIVVDLVEAQTESPRQYDLPYYYNGQLVETNFDIAAAPLTRRPLGADNGYQYLWRIAESDFHSGNTQVTWLKDRRFYSVTSSVPDNTKVFMVETGANDPNFNLRREPAFIYRTRKPGGVSFASVIEPHGEYNPTAEYTVGSHSNIQSVAHFASDDADYVLIETKDGERVGLGIANDAAADATHTVSEVGPGLKRQLLGYNNDIMAVRAFFEEDLWPDMDADGHKQILGVISVAFIFSYAFGQAIFGKIFDWIGTRLGFVLSIGVWSLATAAHALAQGVLSFSIFRSILGVAEAGNWPGATKANAEWFPIKERALAQGIFNSGAAIGGIISIPLIGYLALFLDWKIIFVGVGLVGLLWLVPWWIIVKAPPKYHSWLTNEERDYILSGQTNEDMDGDGNPDGGYNPSTGELLSRKESWGVIIASAAIDPIWWLFIIWIPTYLFEVHGFNIKELAASGWLPFVGAMLGAWFGGLLAQNRLKAGWTVDKTRKFTITLGCLIMLPSLLAMAVAATPALALALMFIILFGFQTAIGNVQTLPSDFYGGKTVGTLSGFAGMAAKLTAAGLTYLVPVLTMGANYTPVFIVGAVLALTAIFSIWVLFIGFIGLGLMGGNMVECLQKNDFELNVMDLNKDAVASVLARGKAQEAKSGRELAEASDIVMLALTTSVVVEKVVYGDDGVLAGVKEGSVLIDFGTSIPASTRKIGADLAEKDAGMIDAPLGRTPAHAKDGLLNIMAAGDEETYKKVKPVLDVLGENVFYLGALGAGHTTKLINNFMGMTTVCAMSQAFAVADRAGVDRQQLYDIMSTGPSNSPFMGFCKNYAVDGVSDLGFSIANANKDLGYFVKMVEDLDTRSPIAEGTSANLQALIEGGLSVLEVVLRTDEALKCLEAIVTRFPYAHVGAGTVLSAWQSNEVIARGAKFIVSPGLDDSSVSAAQSSKVPIYPGVATPTELQRAWNLGLRTVKFFPAGLAGGTNMLKAFASVFRDMRFMPTGGVSAANLAEFLEIPSVLACGGSWLTPQPAIKDGDFAAITKLAREAANVAVALSNYGLPAAFITALPDNAIGDAAIAELRKFDVDTSMIRRSGDRVGVYFLETGANQRPSKVVYDRAASAICDCGPGDFDWEKIFGDAKWLHITGITPALSQSAADLSLECIKEAKAHGVTVSCDFNYRGKLWKYGKSAPEVMTDLVKFVDVGIANEEDCQKSLGVSVDVDVESGELDTAKYEALSQKMLDLYPGMSVIAITLRESHSADQNGWSACMRDKDGFRLSSRYEITDIIDRVGGGDSFASAFIYGLHAYEDRQQSLEFAAIMIANVLYPIALAASALWFAAAFRYFGFKHIAAAKMMIPKSQRQSPIFLTAAASGRFLGDTYWNVLSGPMLFIFVMDEPTPGSCDLLGPDPAYVEEMLVDVESIGSEAGKSYQRRVALVVGNSAYRNSVDPLKNPSNDATSMARVLRALGFTVRRGIDLDSNALESCLESFNKNLAASPADVALFYYAGHGVQLTSETDNEKRNYMLAVDAGVDARGNGKGFKQIDAVLSEMRQYSTQSVFFYDACRNDPLGDQKPATIDGVAIKRQALIGAASINVKEADAETQAGIYIAYATAPNRVADDAYEANADHSPFTRALLNHIATPGYSLKQVMSYVSNDVGELTDWNQTPWTSSSLTDEVKMNGVFSERELTARVSDYAAQSAEFRGVLG</sequence>
<feature type="transmembrane region" description="Helical" evidence="5">
    <location>
        <begin position="1540"/>
        <end position="1560"/>
    </location>
</feature>
<feature type="transmembrane region" description="Helical" evidence="5">
    <location>
        <begin position="2507"/>
        <end position="2528"/>
    </location>
</feature>
<dbReference type="InterPro" id="IPR031338">
    <property type="entry name" value="KDPG/KHG_AS_2"/>
</dbReference>
<protein>
    <submittedName>
        <fullName evidence="8">Exo-oligoalginate lyase (Exo-type alginate lyase) (Exolytic alginate lyase)</fullName>
    </submittedName>
</protein>
<feature type="transmembrane region" description="Helical" evidence="5">
    <location>
        <begin position="1651"/>
        <end position="1668"/>
    </location>
</feature>
<dbReference type="Gene3D" id="3.40.50.1460">
    <property type="match status" value="1"/>
</dbReference>
<dbReference type="InterPro" id="IPR011611">
    <property type="entry name" value="PfkB_dom"/>
</dbReference>
<dbReference type="InterPro" id="IPR029056">
    <property type="entry name" value="Ribokinase-like"/>
</dbReference>
<dbReference type="SUPFAM" id="SSF53613">
    <property type="entry name" value="Ribokinase-like"/>
    <property type="match status" value="1"/>
</dbReference>
<dbReference type="InterPro" id="IPR008929">
    <property type="entry name" value="Chondroitin_lyas"/>
</dbReference>
<dbReference type="CDD" id="cd17319">
    <property type="entry name" value="MFS_ExuT_GudP_like"/>
    <property type="match status" value="1"/>
</dbReference>
<dbReference type="CDD" id="cd01166">
    <property type="entry name" value="KdgK"/>
    <property type="match status" value="1"/>
</dbReference>
<evidence type="ECO:0000256" key="5">
    <source>
        <dbReference type="SAM" id="Phobius"/>
    </source>
</evidence>
<dbReference type="Pfam" id="PF01081">
    <property type="entry name" value="Aldolase"/>
    <property type="match status" value="1"/>
</dbReference>
<dbReference type="Gene3D" id="3.20.20.70">
    <property type="entry name" value="Aldolase class I"/>
    <property type="match status" value="1"/>
</dbReference>
<dbReference type="InterPro" id="IPR006626">
    <property type="entry name" value="PbH1"/>
</dbReference>
<dbReference type="InterPro" id="IPR036291">
    <property type="entry name" value="NAD(P)-bd_dom_sf"/>
</dbReference>
<dbReference type="InterPro" id="IPR020846">
    <property type="entry name" value="MFS_dom"/>
</dbReference>
<dbReference type="Pfam" id="PF00294">
    <property type="entry name" value="PfkB"/>
    <property type="match status" value="1"/>
</dbReference>
<dbReference type="Pfam" id="PF03446">
    <property type="entry name" value="NAD_binding_2"/>
    <property type="match status" value="1"/>
</dbReference>
<organism evidence="8 9">
    <name type="scientific">Durusdinium trenchii</name>
    <dbReference type="NCBI Taxonomy" id="1381693"/>
    <lineage>
        <taxon>Eukaryota</taxon>
        <taxon>Sar</taxon>
        <taxon>Alveolata</taxon>
        <taxon>Dinophyceae</taxon>
        <taxon>Suessiales</taxon>
        <taxon>Symbiodiniaceae</taxon>
        <taxon>Durusdinium</taxon>
    </lineage>
</organism>
<dbReference type="Pfam" id="PF07940">
    <property type="entry name" value="Hepar_II_III_C"/>
    <property type="match status" value="1"/>
</dbReference>
<dbReference type="SUPFAM" id="SSF103473">
    <property type="entry name" value="MFS general substrate transporter"/>
    <property type="match status" value="1"/>
</dbReference>
<dbReference type="EMBL" id="CAXAMM010016668">
    <property type="protein sequence ID" value="CAK9039514.1"/>
    <property type="molecule type" value="Genomic_DNA"/>
</dbReference>
<dbReference type="Gene3D" id="2.70.98.70">
    <property type="match status" value="1"/>
</dbReference>
<dbReference type="InterPro" id="IPR008927">
    <property type="entry name" value="6-PGluconate_DH-like_C_sf"/>
</dbReference>
<dbReference type="InterPro" id="IPR012480">
    <property type="entry name" value="Hepar_II_III_C"/>
</dbReference>
<comment type="caution">
    <text evidence="8">The sequence shown here is derived from an EMBL/GenBank/DDBJ whole genome shotgun (WGS) entry which is preliminary data.</text>
</comment>
<keyword evidence="9" id="KW-1185">Reference proteome</keyword>
<dbReference type="SUPFAM" id="SSF51735">
    <property type="entry name" value="NAD(P)-binding Rossmann-fold domains"/>
    <property type="match status" value="1"/>
</dbReference>
<dbReference type="PANTHER" id="PTHR43060:SF15">
    <property type="entry name" value="3-HYDROXYISOBUTYRATE DEHYDROGENASE-LIKE 1, MITOCHONDRIAL-RELATED"/>
    <property type="match status" value="1"/>
</dbReference>
<accession>A0ABP0LLR4</accession>
<dbReference type="Gene3D" id="3.40.1190.20">
    <property type="match status" value="1"/>
</dbReference>
<dbReference type="SUPFAM" id="SSF52129">
    <property type="entry name" value="Caspase-like"/>
    <property type="match status" value="1"/>
</dbReference>
<evidence type="ECO:0000256" key="1">
    <source>
        <dbReference type="ARBA" id="ARBA00004141"/>
    </source>
</evidence>
<dbReference type="CDD" id="cd00452">
    <property type="entry name" value="KDPG_aldolase"/>
    <property type="match status" value="1"/>
</dbReference>
<feature type="transmembrane region" description="Helical" evidence="5">
    <location>
        <begin position="1513"/>
        <end position="1534"/>
    </location>
</feature>
<dbReference type="Pfam" id="PF05426">
    <property type="entry name" value="Alginate_lyase"/>
    <property type="match status" value="1"/>
</dbReference>
<dbReference type="InterPro" id="IPR013785">
    <property type="entry name" value="Aldolase_TIM"/>
</dbReference>
<keyword evidence="5" id="KW-1133">Transmembrane helix</keyword>
<dbReference type="InterPro" id="IPR036259">
    <property type="entry name" value="MFS_trans_sf"/>
</dbReference>
<dbReference type="SUPFAM" id="SSF51126">
    <property type="entry name" value="Pectin lyase-like"/>
    <property type="match status" value="2"/>
</dbReference>
<keyword evidence="5" id="KW-0472">Membrane</keyword>
<name>A0ABP0LLR4_9DINO</name>
<dbReference type="InterPro" id="IPR011050">
    <property type="entry name" value="Pectin_lyase_fold/virulence"/>
</dbReference>
<dbReference type="Proteomes" id="UP001642464">
    <property type="component" value="Unassembled WGS sequence"/>
</dbReference>
<dbReference type="Gene3D" id="1.20.1250.20">
    <property type="entry name" value="MFS general substrate transporter like domains"/>
    <property type="match status" value="2"/>
</dbReference>
<dbReference type="InterPro" id="IPR011600">
    <property type="entry name" value="Pept_C14_caspase"/>
</dbReference>
<dbReference type="Pfam" id="PF00656">
    <property type="entry name" value="Peptidase_C14"/>
    <property type="match status" value="1"/>
</dbReference>
<dbReference type="PROSITE" id="PS50208">
    <property type="entry name" value="CASPASE_P20"/>
    <property type="match status" value="1"/>
</dbReference>
<feature type="domain" description="Caspase family p20" evidence="6">
    <location>
        <begin position="2614"/>
        <end position="2694"/>
    </location>
</feature>
<feature type="domain" description="Major facilitator superfamily (MFS) profile" evidence="7">
    <location>
        <begin position="1381"/>
        <end position="1797"/>
    </location>
</feature>
<keyword evidence="5" id="KW-0812">Transmembrane</keyword>
<keyword evidence="3" id="KW-0732">Signal</keyword>
<dbReference type="InterPro" id="IPR039513">
    <property type="entry name" value="PL-6"/>
</dbReference>
<dbReference type="SUPFAM" id="SSF48179">
    <property type="entry name" value="6-phosphogluconate dehydrogenase C-terminal domain-like"/>
    <property type="match status" value="1"/>
</dbReference>
<dbReference type="Gene3D" id="3.40.50.720">
    <property type="entry name" value="NAD(P)-binding Rossmann-like Domain"/>
    <property type="match status" value="1"/>
</dbReference>
<dbReference type="GO" id="GO:0016829">
    <property type="term" value="F:lyase activity"/>
    <property type="evidence" value="ECO:0007669"/>
    <property type="project" value="UniProtKB-KW"/>
</dbReference>
<dbReference type="PROSITE" id="PS50850">
    <property type="entry name" value="MFS"/>
    <property type="match status" value="1"/>
</dbReference>
<dbReference type="SUPFAM" id="SSF48230">
    <property type="entry name" value="Chondroitin AC/alginate lyase"/>
    <property type="match status" value="1"/>
</dbReference>
<dbReference type="PROSITE" id="PS00160">
    <property type="entry name" value="ALDOLASE_KDPG_KHG_2"/>
    <property type="match status" value="1"/>
</dbReference>
<comment type="subcellular location">
    <subcellularLocation>
        <location evidence="2">Cell envelope</location>
    </subcellularLocation>
    <subcellularLocation>
        <location evidence="1">Membrane</location>
        <topology evidence="1">Multi-pass membrane protein</topology>
    </subcellularLocation>
</comment>
<dbReference type="InterPro" id="IPR011701">
    <property type="entry name" value="MFS"/>
</dbReference>
<evidence type="ECO:0000256" key="2">
    <source>
        <dbReference type="ARBA" id="ARBA00004196"/>
    </source>
</evidence>
<evidence type="ECO:0000256" key="3">
    <source>
        <dbReference type="ARBA" id="ARBA00022729"/>
    </source>
</evidence>